<dbReference type="GO" id="GO:0005801">
    <property type="term" value="C:cis-Golgi network"/>
    <property type="evidence" value="ECO:0007669"/>
    <property type="project" value="InterPro"/>
</dbReference>
<comment type="caution">
    <text evidence="12">The sequence shown here is derived from an EMBL/GenBank/DDBJ whole genome shotgun (WGS) entry which is preliminary data.</text>
</comment>
<keyword evidence="13" id="KW-1185">Reference proteome</keyword>
<evidence type="ECO:0000256" key="3">
    <source>
        <dbReference type="ARBA" id="ARBA00020976"/>
    </source>
</evidence>
<dbReference type="OrthoDB" id="296793at2759"/>
<evidence type="ECO:0000256" key="1">
    <source>
        <dbReference type="ARBA" id="ARBA00004395"/>
    </source>
</evidence>
<comment type="similarity">
    <text evidence="2">Belongs to the COG3 family.</text>
</comment>
<dbReference type="Pfam" id="PF04136">
    <property type="entry name" value="COG3_N"/>
    <property type="match status" value="1"/>
</dbReference>
<dbReference type="RefSeq" id="XP_043165780.1">
    <property type="nucleotide sequence ID" value="XM_043309845.1"/>
</dbReference>
<organism evidence="12 13">
    <name type="scientific">Alternaria atra</name>
    <dbReference type="NCBI Taxonomy" id="119953"/>
    <lineage>
        <taxon>Eukaryota</taxon>
        <taxon>Fungi</taxon>
        <taxon>Dikarya</taxon>
        <taxon>Ascomycota</taxon>
        <taxon>Pezizomycotina</taxon>
        <taxon>Dothideomycetes</taxon>
        <taxon>Pleosporomycetidae</taxon>
        <taxon>Pleosporales</taxon>
        <taxon>Pleosporineae</taxon>
        <taxon>Pleosporaceae</taxon>
        <taxon>Alternaria</taxon>
        <taxon>Alternaria sect. Ulocladioides</taxon>
    </lineage>
</organism>
<feature type="compositionally biased region" description="Acidic residues" evidence="9">
    <location>
        <begin position="835"/>
        <end position="847"/>
    </location>
</feature>
<dbReference type="PANTHER" id="PTHR13302:SF8">
    <property type="entry name" value="CONSERVED OLIGOMERIC GOLGI COMPLEX SUBUNIT 3"/>
    <property type="match status" value="1"/>
</dbReference>
<evidence type="ECO:0000256" key="4">
    <source>
        <dbReference type="ARBA" id="ARBA00022448"/>
    </source>
</evidence>
<dbReference type="GO" id="GO:0007030">
    <property type="term" value="P:Golgi organization"/>
    <property type="evidence" value="ECO:0007669"/>
    <property type="project" value="TreeGrafter"/>
</dbReference>
<keyword evidence="7" id="KW-0472">Membrane</keyword>
<dbReference type="GO" id="GO:0000139">
    <property type="term" value="C:Golgi membrane"/>
    <property type="evidence" value="ECO:0007669"/>
    <property type="project" value="UniProtKB-SubCell"/>
</dbReference>
<feature type="region of interest" description="Disordered" evidence="9">
    <location>
        <begin position="835"/>
        <end position="871"/>
    </location>
</feature>
<feature type="domain" description="Conserved oligomeric Golgi complex subunit 3 C-terminal" evidence="11">
    <location>
        <begin position="298"/>
        <end position="655"/>
    </location>
</feature>
<dbReference type="InterPro" id="IPR048320">
    <property type="entry name" value="COG3_N"/>
</dbReference>
<feature type="region of interest" description="Disordered" evidence="9">
    <location>
        <begin position="499"/>
        <end position="551"/>
    </location>
</feature>
<evidence type="ECO:0000256" key="8">
    <source>
        <dbReference type="ARBA" id="ARBA00031339"/>
    </source>
</evidence>
<dbReference type="AlphaFoldDB" id="A0A8J2HY89"/>
<dbReference type="GO" id="GO:0006891">
    <property type="term" value="P:intra-Golgi vesicle-mediated transport"/>
    <property type="evidence" value="ECO:0007669"/>
    <property type="project" value="TreeGrafter"/>
</dbReference>
<dbReference type="Pfam" id="PF20671">
    <property type="entry name" value="COG3_C"/>
    <property type="match status" value="1"/>
</dbReference>
<keyword evidence="4" id="KW-0813">Transport</keyword>
<feature type="region of interest" description="Disordered" evidence="9">
    <location>
        <begin position="53"/>
        <end position="72"/>
    </location>
</feature>
<dbReference type="GO" id="GO:0006914">
    <property type="term" value="P:autophagy"/>
    <property type="evidence" value="ECO:0007669"/>
    <property type="project" value="TreeGrafter"/>
</dbReference>
<dbReference type="GO" id="GO:0006886">
    <property type="term" value="P:intracellular protein transport"/>
    <property type="evidence" value="ECO:0007669"/>
    <property type="project" value="InterPro"/>
</dbReference>
<evidence type="ECO:0000256" key="5">
    <source>
        <dbReference type="ARBA" id="ARBA00022927"/>
    </source>
</evidence>
<feature type="region of interest" description="Disordered" evidence="9">
    <location>
        <begin position="15"/>
        <end position="48"/>
    </location>
</feature>
<feature type="compositionally biased region" description="Polar residues" evidence="9">
    <location>
        <begin position="784"/>
        <end position="796"/>
    </location>
</feature>
<evidence type="ECO:0000256" key="2">
    <source>
        <dbReference type="ARBA" id="ARBA00009936"/>
    </source>
</evidence>
<protein>
    <recommendedName>
        <fullName evidence="3">Conserved oligomeric Golgi complex subunit 3</fullName>
    </recommendedName>
    <alternativeName>
        <fullName evidence="8">Component of oligomeric Golgi complex 3</fullName>
    </alternativeName>
</protein>
<evidence type="ECO:0000256" key="6">
    <source>
        <dbReference type="ARBA" id="ARBA00023034"/>
    </source>
</evidence>
<dbReference type="PANTHER" id="PTHR13302">
    <property type="entry name" value="CONSERVED OLIGOMERIC GOLGI COMPLEX COMPONENT 3"/>
    <property type="match status" value="1"/>
</dbReference>
<gene>
    <name evidence="12" type="ORF">ALTATR162_LOCUS2243</name>
</gene>
<evidence type="ECO:0000259" key="11">
    <source>
        <dbReference type="Pfam" id="PF20671"/>
    </source>
</evidence>
<dbReference type="Proteomes" id="UP000676310">
    <property type="component" value="Unassembled WGS sequence"/>
</dbReference>
<evidence type="ECO:0000313" key="13">
    <source>
        <dbReference type="Proteomes" id="UP000676310"/>
    </source>
</evidence>
<evidence type="ECO:0000259" key="10">
    <source>
        <dbReference type="Pfam" id="PF04136"/>
    </source>
</evidence>
<name>A0A8J2HY89_9PLEO</name>
<feature type="compositionally biased region" description="Polar residues" evidence="9">
    <location>
        <begin position="513"/>
        <end position="522"/>
    </location>
</feature>
<evidence type="ECO:0000313" key="12">
    <source>
        <dbReference type="EMBL" id="CAG5148746.1"/>
    </source>
</evidence>
<feature type="domain" description="Conserved oligomeric Golgi complex subunit 3 N-terminal" evidence="10">
    <location>
        <begin position="133"/>
        <end position="278"/>
    </location>
</feature>
<dbReference type="GeneID" id="67013667"/>
<evidence type="ECO:0000256" key="9">
    <source>
        <dbReference type="SAM" id="MobiDB-lite"/>
    </source>
</evidence>
<keyword evidence="6" id="KW-0333">Golgi apparatus</keyword>
<evidence type="ECO:0000256" key="7">
    <source>
        <dbReference type="ARBA" id="ARBA00023136"/>
    </source>
</evidence>
<comment type="subcellular location">
    <subcellularLocation>
        <location evidence="1">Golgi apparatus membrane</location>
        <topology evidence="1">Peripheral membrane protein</topology>
    </subcellularLocation>
</comment>
<keyword evidence="5" id="KW-0653">Protein transport</keyword>
<feature type="compositionally biased region" description="Polar residues" evidence="9">
    <location>
        <begin position="856"/>
        <end position="865"/>
    </location>
</feature>
<feature type="region of interest" description="Disordered" evidence="9">
    <location>
        <begin position="784"/>
        <end position="806"/>
    </location>
</feature>
<accession>A0A8J2HY89</accession>
<dbReference type="GO" id="GO:0017119">
    <property type="term" value="C:Golgi transport complex"/>
    <property type="evidence" value="ECO:0007669"/>
    <property type="project" value="TreeGrafter"/>
</dbReference>
<proteinExistence type="inferred from homology"/>
<dbReference type="InterPro" id="IPR007265">
    <property type="entry name" value="COG_su3"/>
</dbReference>
<dbReference type="InterPro" id="IPR048685">
    <property type="entry name" value="COG3_C"/>
</dbReference>
<sequence>MYEADSWYTAFVPRTAKPQEKAKHRRRESLLKQENVSPPPAARADLERVEAIPETVEEDRPGKLNGPPPATVARRAKSYSDFYTVVRAHLKKEKALEKKKSREDINTELELAEWYGGVHDELLEASHEEYRLYQNQLHMTRNHLENIISDTTSTLDILSSLSESFKVVEAQTNAFRTQCEGLIDDQKRITKLADDMEQNLRYYLYLEPTTKRLNAPGAGKIVRGKEFVEMLANLDSCLEYMQAHSKHREAETYRSRYRLLLTRALTLIRVHFTEALREIAADVSKRIADRQLNDTTMSALLYAKFRVGAPELKSIGIEIQKRAVLPAGAAPGGEAEYQSLMNELYQSYSATRGRLILPIVTKKIGEIAQAPSTSTDLVAFARSSISYIRGICFDECDLWREWFDGDGGLYDFLEAICEPLYDHLRPRTIHETQILKLCELCTLIQTRYMEEEEEESPIEANKLDFSVIVHPALEDAQNRLVFLSLAILRDDIERYKPKPEDLDYPAKNKKHATSGTKSNQPVLSGKKQPKSEAPPTPLMPKTPTIVEDDDPDARWNFNTEAAYKDWYPTLRKAIWLLSKIYRLVHSSVFDDLAHHIVHSTTLSLAQASTLLVKSASPTDAALFLVSHLLLLKQQIVAFDIEFVTPETEVQYNFSSVTNTFWELRARGGLFNPRNLVGLLIPKVVENMLDAKAEVDARLRQAINDFTGQFVTRMTAPIDTKNNKKVPPSEAPARTSKIRQNIEHETPFLRSKLEEYITDARTREMLVAAVMESVTQTYEDWYDTSYSPSLSNQNGAGRSTKGKGREDGVWDPDVFSEWCGNTFKVGTLGLGIMDDEQEDYQDGDDSDADSMGAASGRSGTERTGNTGLRIKM</sequence>
<reference evidence="12" key="1">
    <citation type="submission" date="2021-05" db="EMBL/GenBank/DDBJ databases">
        <authorList>
            <person name="Stam R."/>
        </authorList>
    </citation>
    <scope>NUCLEOTIDE SEQUENCE</scope>
    <source>
        <strain evidence="12">CS162</strain>
    </source>
</reference>
<dbReference type="EMBL" id="CAJRGZ010000015">
    <property type="protein sequence ID" value="CAG5148746.1"/>
    <property type="molecule type" value="Genomic_DNA"/>
</dbReference>